<evidence type="ECO:0000313" key="7">
    <source>
        <dbReference type="EMBL" id="GAV49631.1"/>
    </source>
</evidence>
<keyword evidence="1" id="KW-0479">Metal-binding</keyword>
<dbReference type="OMA" id="EEDWGMY"/>
<evidence type="ECO:0000256" key="2">
    <source>
        <dbReference type="ARBA" id="ARBA00022771"/>
    </source>
</evidence>
<dbReference type="Gene3D" id="3.30.40.10">
    <property type="entry name" value="Zinc/RING finger domain, C3HC4 (zinc finger)"/>
    <property type="match status" value="1"/>
</dbReference>
<dbReference type="OrthoDB" id="8062037at2759"/>
<dbReference type="GO" id="GO:0008270">
    <property type="term" value="F:zinc ion binding"/>
    <property type="evidence" value="ECO:0007669"/>
    <property type="project" value="UniProtKB-KW"/>
</dbReference>
<dbReference type="EMBL" id="BDGX01000016">
    <property type="protein sequence ID" value="GAV49631.1"/>
    <property type="molecule type" value="Genomic_DNA"/>
</dbReference>
<evidence type="ECO:0000256" key="5">
    <source>
        <dbReference type="SAM" id="MobiDB-lite"/>
    </source>
</evidence>
<comment type="caution">
    <text evidence="7">The sequence shown here is derived from an EMBL/GenBank/DDBJ whole genome shotgun (WGS) entry which is preliminary data.</text>
</comment>
<sequence length="172" mass="19665">MSTYEEEHGLSRENSEDARSASVDRRETRSQFQELFQTFGNNNSEEDVDNSMLLLLLSQMIPASLQQEWMEQMEQSDKKGCSESFIDSLPRIPASKIKEDDSCPICCCTYKEDDHPLVAELPHCNHKFDLECISVWLSKSTSCPLCRDDVMSHKPGIDTSQVELEEDWGMFG</sequence>
<dbReference type="InterPro" id="IPR053238">
    <property type="entry name" value="RING-H2_zinc_finger"/>
</dbReference>
<feature type="region of interest" description="Disordered" evidence="5">
    <location>
        <begin position="1"/>
        <end position="27"/>
    </location>
</feature>
<dbReference type="Pfam" id="PF13639">
    <property type="entry name" value="zf-RING_2"/>
    <property type="match status" value="1"/>
</dbReference>
<name>A0A1Q3A1P0_ZYGRO</name>
<dbReference type="SUPFAM" id="SSF57850">
    <property type="entry name" value="RING/U-box"/>
    <property type="match status" value="1"/>
</dbReference>
<dbReference type="Proteomes" id="UP000187013">
    <property type="component" value="Unassembled WGS sequence"/>
</dbReference>
<dbReference type="AlphaFoldDB" id="A0A1Q3A1P0"/>
<reference evidence="7 8" key="1">
    <citation type="submission" date="2016-08" db="EMBL/GenBank/DDBJ databases">
        <title>Draft genome sequence of allopolyploid Zygosaccharomyces rouxii.</title>
        <authorList>
            <person name="Watanabe J."/>
            <person name="Uehara K."/>
            <person name="Mogi Y."/>
            <person name="Tsukioka Y."/>
        </authorList>
    </citation>
    <scope>NUCLEOTIDE SEQUENCE [LARGE SCALE GENOMIC DNA]</scope>
    <source>
        <strain evidence="7 8">NBRC 110957</strain>
    </source>
</reference>
<evidence type="ECO:0000256" key="3">
    <source>
        <dbReference type="ARBA" id="ARBA00022833"/>
    </source>
</evidence>
<protein>
    <recommendedName>
        <fullName evidence="6">RING-type domain-containing protein</fullName>
    </recommendedName>
</protein>
<dbReference type="PROSITE" id="PS50089">
    <property type="entry name" value="ZF_RING_2"/>
    <property type="match status" value="1"/>
</dbReference>
<keyword evidence="2 4" id="KW-0863">Zinc-finger</keyword>
<dbReference type="PANTHER" id="PTHR14155">
    <property type="entry name" value="RING FINGER DOMAIN-CONTAINING"/>
    <property type="match status" value="1"/>
</dbReference>
<evidence type="ECO:0000259" key="6">
    <source>
        <dbReference type="PROSITE" id="PS50089"/>
    </source>
</evidence>
<dbReference type="SMART" id="SM00184">
    <property type="entry name" value="RING"/>
    <property type="match status" value="1"/>
</dbReference>
<dbReference type="PANTHER" id="PTHR14155:SF627">
    <property type="entry name" value="OS06G0192800 PROTEIN"/>
    <property type="match status" value="1"/>
</dbReference>
<evidence type="ECO:0000256" key="1">
    <source>
        <dbReference type="ARBA" id="ARBA00022723"/>
    </source>
</evidence>
<proteinExistence type="predicted"/>
<accession>A0A1Q3A1P0</accession>
<dbReference type="eggNOG" id="KOG0800">
    <property type="taxonomic scope" value="Eukaryota"/>
</dbReference>
<feature type="domain" description="RING-type" evidence="6">
    <location>
        <begin position="103"/>
        <end position="147"/>
    </location>
</feature>
<evidence type="ECO:0000313" key="8">
    <source>
        <dbReference type="Proteomes" id="UP000187013"/>
    </source>
</evidence>
<dbReference type="InterPro" id="IPR013083">
    <property type="entry name" value="Znf_RING/FYVE/PHD"/>
</dbReference>
<evidence type="ECO:0000256" key="4">
    <source>
        <dbReference type="PROSITE-ProRule" id="PRU00175"/>
    </source>
</evidence>
<organism evidence="7 8">
    <name type="scientific">Zygosaccharomyces rouxii</name>
    <dbReference type="NCBI Taxonomy" id="4956"/>
    <lineage>
        <taxon>Eukaryota</taxon>
        <taxon>Fungi</taxon>
        <taxon>Dikarya</taxon>
        <taxon>Ascomycota</taxon>
        <taxon>Saccharomycotina</taxon>
        <taxon>Saccharomycetes</taxon>
        <taxon>Saccharomycetales</taxon>
        <taxon>Saccharomycetaceae</taxon>
        <taxon>Zygosaccharomyces</taxon>
    </lineage>
</organism>
<gene>
    <name evidence="7" type="ORF">ZYGR_0P02760</name>
</gene>
<keyword evidence="3" id="KW-0862">Zinc</keyword>
<dbReference type="InterPro" id="IPR001841">
    <property type="entry name" value="Znf_RING"/>
</dbReference>